<sequence>MMTQPTTVNPDAARVLRSVAGLLREATHLLHERADAERATSPTRLVALGALLTFAQASALLTTPPFYDVPDRAGSDPLLLTEDAEQLLRTVPIERLPVGASSLVITLCDLVRELRAARG</sequence>
<keyword evidence="2" id="KW-1185">Reference proteome</keyword>
<evidence type="ECO:0000313" key="1">
    <source>
        <dbReference type="EMBL" id="TWP34490.1"/>
    </source>
</evidence>
<proteinExistence type="predicted"/>
<accession>A0A563DW33</accession>
<dbReference type="RefSeq" id="WP_146318792.1">
    <property type="nucleotide sequence ID" value="NZ_VCQV01000027.1"/>
</dbReference>
<dbReference type="Proteomes" id="UP000320244">
    <property type="component" value="Unassembled WGS sequence"/>
</dbReference>
<evidence type="ECO:0000313" key="2">
    <source>
        <dbReference type="Proteomes" id="UP000320244"/>
    </source>
</evidence>
<protein>
    <submittedName>
        <fullName evidence="1">Uncharacterized protein</fullName>
    </submittedName>
</protein>
<comment type="caution">
    <text evidence="1">The sequence shown here is derived from an EMBL/GenBank/DDBJ whole genome shotgun (WGS) entry which is preliminary data.</text>
</comment>
<dbReference type="AlphaFoldDB" id="A0A563DW33"/>
<name>A0A563DW33_9MICO</name>
<dbReference type="EMBL" id="VCQV01000027">
    <property type="protein sequence ID" value="TWP34490.1"/>
    <property type="molecule type" value="Genomic_DNA"/>
</dbReference>
<reference evidence="1 2" key="2">
    <citation type="submission" date="2019-08" db="EMBL/GenBank/DDBJ databases">
        <title>Jejuicoccus antrihumi gen. nov., sp. nov., a new member of the family Dermacoccaceae isolated from a cave.</title>
        <authorList>
            <person name="Schumann P."/>
            <person name="Kim I.S."/>
        </authorList>
    </citation>
    <scope>NUCLEOTIDE SEQUENCE [LARGE SCALE GENOMIC DNA]</scope>
    <source>
        <strain evidence="1 2">C5-26</strain>
    </source>
</reference>
<gene>
    <name evidence="1" type="ORF">FGL98_17410</name>
</gene>
<reference evidence="1 2" key="1">
    <citation type="submission" date="2019-05" db="EMBL/GenBank/DDBJ databases">
        <authorList>
            <person name="Lee S.D."/>
        </authorList>
    </citation>
    <scope>NUCLEOTIDE SEQUENCE [LARGE SCALE GENOMIC DNA]</scope>
    <source>
        <strain evidence="1 2">C5-26</strain>
    </source>
</reference>
<dbReference type="OrthoDB" id="3781334at2"/>
<organism evidence="1 2">
    <name type="scientific">Leekyejoonella antrihumi</name>
    <dbReference type="NCBI Taxonomy" id="1660198"/>
    <lineage>
        <taxon>Bacteria</taxon>
        <taxon>Bacillati</taxon>
        <taxon>Actinomycetota</taxon>
        <taxon>Actinomycetes</taxon>
        <taxon>Micrococcales</taxon>
        <taxon>Dermacoccaceae</taxon>
        <taxon>Leekyejoonella</taxon>
    </lineage>
</organism>